<comment type="caution">
    <text evidence="2">The sequence shown here is derived from an EMBL/GenBank/DDBJ whole genome shotgun (WGS) entry which is preliminary data.</text>
</comment>
<evidence type="ECO:0000259" key="1">
    <source>
        <dbReference type="Pfam" id="PF13453"/>
    </source>
</evidence>
<gene>
    <name evidence="2" type="ORF">GCM10007914_30110</name>
</gene>
<reference evidence="2" key="1">
    <citation type="journal article" date="2014" name="Int. J. Syst. Evol. Microbiol.">
        <title>Complete genome sequence of Corynebacterium casei LMG S-19264T (=DSM 44701T), isolated from a smear-ripened cheese.</title>
        <authorList>
            <consortium name="US DOE Joint Genome Institute (JGI-PGF)"/>
            <person name="Walter F."/>
            <person name="Albersmeier A."/>
            <person name="Kalinowski J."/>
            <person name="Ruckert C."/>
        </authorList>
    </citation>
    <scope>NUCLEOTIDE SEQUENCE</scope>
    <source>
        <strain evidence="2">NBRC 103034</strain>
    </source>
</reference>
<organism evidence="2 3">
    <name type="scientific">Pseudoalteromonas tetraodonis GFC</name>
    <dbReference type="NCBI Taxonomy" id="1315271"/>
    <lineage>
        <taxon>Bacteria</taxon>
        <taxon>Pseudomonadati</taxon>
        <taxon>Pseudomonadota</taxon>
        <taxon>Gammaproteobacteria</taxon>
        <taxon>Alteromonadales</taxon>
        <taxon>Pseudoalteromonadaceae</taxon>
        <taxon>Pseudoalteromonas</taxon>
    </lineage>
</organism>
<keyword evidence="3" id="KW-1185">Reference proteome</keyword>
<reference evidence="2" key="2">
    <citation type="submission" date="2023-01" db="EMBL/GenBank/DDBJ databases">
        <title>Draft genome sequence of Pseudoalteromonas tetraodonis strain NBRC 103034.</title>
        <authorList>
            <person name="Sun Q."/>
            <person name="Mori K."/>
        </authorList>
    </citation>
    <scope>NUCLEOTIDE SEQUENCE</scope>
    <source>
        <strain evidence="2">NBRC 103034</strain>
    </source>
</reference>
<evidence type="ECO:0000313" key="2">
    <source>
        <dbReference type="EMBL" id="GLQ04130.1"/>
    </source>
</evidence>
<dbReference type="RefSeq" id="WP_024602631.1">
    <property type="nucleotide sequence ID" value="NZ_BJXY01000008.1"/>
</dbReference>
<protein>
    <recommendedName>
        <fullName evidence="1">Transcription factor zinc-finger domain-containing protein</fullName>
    </recommendedName>
</protein>
<name>A0AA37W560_9GAMM</name>
<feature type="domain" description="Transcription factor zinc-finger" evidence="1">
    <location>
        <begin position="68"/>
        <end position="110"/>
    </location>
</feature>
<evidence type="ECO:0000313" key="3">
    <source>
        <dbReference type="Proteomes" id="UP001161408"/>
    </source>
</evidence>
<proteinExistence type="predicted"/>
<accession>A0AA37W560</accession>
<dbReference type="AlphaFoldDB" id="A0AA37W560"/>
<dbReference type="Proteomes" id="UP001161408">
    <property type="component" value="Unassembled WGS sequence"/>
</dbReference>
<dbReference type="Pfam" id="PF13453">
    <property type="entry name" value="Zn_ribbon_TFIIB"/>
    <property type="match status" value="1"/>
</dbReference>
<dbReference type="EMBL" id="BSNE01000020">
    <property type="protein sequence ID" value="GLQ04130.1"/>
    <property type="molecule type" value="Genomic_DNA"/>
</dbReference>
<sequence>MLCPRTKTPLEPILVGGITVYTSSLGGVFFDNSQIFKFSSPELKHGQVLLKYLSNYAEGEGEVAMRVNCPKCPSIVMMRRYFSPLKAVEIDECPSCAGIWLDSGELSKIHENHLTPKERKLLAHEMATNHGFITIKPPKSKYYPKAPKNVQGTTVERLVQLALLNFES</sequence>
<dbReference type="InterPro" id="IPR027392">
    <property type="entry name" value="TF_Znf"/>
</dbReference>